<dbReference type="GeneID" id="94831494"/>
<dbReference type="RefSeq" id="XP_068370292.1">
    <property type="nucleotide sequence ID" value="XM_068496790.1"/>
</dbReference>
<dbReference type="AlphaFoldDB" id="A0A1J4L588"/>
<proteinExistence type="predicted"/>
<feature type="compositionally biased region" description="Polar residues" evidence="1">
    <location>
        <begin position="515"/>
        <end position="529"/>
    </location>
</feature>
<dbReference type="EMBL" id="MLAK01000035">
    <property type="protein sequence ID" value="OHT17156.1"/>
    <property type="molecule type" value="Genomic_DNA"/>
</dbReference>
<evidence type="ECO:0000256" key="1">
    <source>
        <dbReference type="SAM" id="MobiDB-lite"/>
    </source>
</evidence>
<dbReference type="SUPFAM" id="SSF48371">
    <property type="entry name" value="ARM repeat"/>
    <property type="match status" value="1"/>
</dbReference>
<keyword evidence="3" id="KW-1185">Reference proteome</keyword>
<protein>
    <submittedName>
        <fullName evidence="2">Uncharacterized protein</fullName>
    </submittedName>
</protein>
<evidence type="ECO:0000313" key="2">
    <source>
        <dbReference type="EMBL" id="OHT17156.1"/>
    </source>
</evidence>
<feature type="region of interest" description="Disordered" evidence="1">
    <location>
        <begin position="512"/>
        <end position="549"/>
    </location>
</feature>
<sequence length="549" mass="63792">MSRSPRSIVRDVSFPRDLQDGCEIVAKRRYREISNYLFDEKNCPISNQIKSIIEPKSMLPNELERSYHSFESLYQSHYSEFRQRPIFTLLYVARCMSNKVLFEIIINFVTDFLQSLEMKITSDILDIFIPFCIYKQYIQDNPPVIGPFFDFLTQYYEPSRFLPHFLKCITALIENNMIGHFHIDLLIDLYEKVEFSRIDSQKIIQSILDPLEGVETLSLRLACETFKKLIAEKYPDLPIHTREINIFDHFDNAPSPSSQMMNRSLVVLDQLNNLLDDVENHSFNSAIFILSEILNQLNQISTFPSRSPRPLFELAIRTFATSDSNPDLAYSVILALHNICEPVEILKIYLNARNDDSIPLDFLEQCYQLFLKVAYNQITPHPPSSLIEDQMNDQLQQNSNSRTHQYNPELKKAFDMLLQWETAYEAVDLIYKIVEKSPDVYLYDYFDDLEYSQRCYLVQGLHCIQEDKPNPVMAEIIDNLEVYNSKRAPKVTLESSLDFGSPSQSEAQNLVFENVNKSPRSDVSPSPSYSRKRMVSNGVSLKTSSRSNH</sequence>
<organism evidence="2 3">
    <name type="scientific">Tritrichomonas foetus</name>
    <dbReference type="NCBI Taxonomy" id="1144522"/>
    <lineage>
        <taxon>Eukaryota</taxon>
        <taxon>Metamonada</taxon>
        <taxon>Parabasalia</taxon>
        <taxon>Tritrichomonadida</taxon>
        <taxon>Tritrichomonadidae</taxon>
        <taxon>Tritrichomonas</taxon>
    </lineage>
</organism>
<dbReference type="Proteomes" id="UP000179807">
    <property type="component" value="Unassembled WGS sequence"/>
</dbReference>
<dbReference type="OrthoDB" id="10683869at2759"/>
<accession>A0A1J4L588</accession>
<feature type="compositionally biased region" description="Polar residues" evidence="1">
    <location>
        <begin position="537"/>
        <end position="549"/>
    </location>
</feature>
<dbReference type="VEuPathDB" id="TrichDB:TRFO_12687"/>
<dbReference type="InterPro" id="IPR016024">
    <property type="entry name" value="ARM-type_fold"/>
</dbReference>
<name>A0A1J4L588_9EUKA</name>
<gene>
    <name evidence="2" type="ORF">TRFO_12687</name>
</gene>
<comment type="caution">
    <text evidence="2">The sequence shown here is derived from an EMBL/GenBank/DDBJ whole genome shotgun (WGS) entry which is preliminary data.</text>
</comment>
<evidence type="ECO:0000313" key="3">
    <source>
        <dbReference type="Proteomes" id="UP000179807"/>
    </source>
</evidence>
<reference evidence="2" key="1">
    <citation type="submission" date="2016-10" db="EMBL/GenBank/DDBJ databases">
        <authorList>
            <person name="Benchimol M."/>
            <person name="Almeida L.G."/>
            <person name="Vasconcelos A.T."/>
            <person name="Perreira-Neves A."/>
            <person name="Rosa I.A."/>
            <person name="Tasca T."/>
            <person name="Bogo M.R."/>
            <person name="de Souza W."/>
        </authorList>
    </citation>
    <scope>NUCLEOTIDE SEQUENCE [LARGE SCALE GENOMIC DNA]</scope>
    <source>
        <strain evidence="2">K</strain>
    </source>
</reference>